<dbReference type="Proteomes" id="UP000075901">
    <property type="component" value="Unassembled WGS sequence"/>
</dbReference>
<sequence length="194" mass="21423">MYFNSKPQEYFGKTDTGVHYQPPYQHYQKTIIPSGAGYGGPQHALNEGYPNAQKIEFNAPLGLKSFANKALVQDSSQKLPHTQQQISDTPFHAQTAQPYYNSCDTGLNNVGQYGPGGQQYYPNDYDPQHEFGGGAGYYESTKAGVVGQGHYYDGMSSFHHSTIAANNNMDYQGNGPYTGLGAAFERFKYSKKCI</sequence>
<reference evidence="2" key="1">
    <citation type="submission" date="2013-09" db="EMBL/GenBank/DDBJ databases">
        <title>The Genome Sequence of Anopheles maculatus species B.</title>
        <authorList>
            <consortium name="The Broad Institute Genomics Platform"/>
            <person name="Neafsey D.E."/>
            <person name="Besansky N."/>
            <person name="Howell P."/>
            <person name="Walton C."/>
            <person name="Young S.K."/>
            <person name="Zeng Q."/>
            <person name="Gargeya S."/>
            <person name="Fitzgerald M."/>
            <person name="Haas B."/>
            <person name="Abouelleil A."/>
            <person name="Allen A.W."/>
            <person name="Alvarado L."/>
            <person name="Arachchi H.M."/>
            <person name="Berlin A.M."/>
            <person name="Chapman S.B."/>
            <person name="Gainer-Dewar J."/>
            <person name="Goldberg J."/>
            <person name="Griggs A."/>
            <person name="Gujja S."/>
            <person name="Hansen M."/>
            <person name="Howarth C."/>
            <person name="Imamovic A."/>
            <person name="Ireland A."/>
            <person name="Larimer J."/>
            <person name="McCowan C."/>
            <person name="Murphy C."/>
            <person name="Pearson M."/>
            <person name="Poon T.W."/>
            <person name="Priest M."/>
            <person name="Roberts A."/>
            <person name="Saif S."/>
            <person name="Shea T."/>
            <person name="Sisk P."/>
            <person name="Sykes S."/>
            <person name="Wortman J."/>
            <person name="Nusbaum C."/>
            <person name="Birren B."/>
        </authorList>
    </citation>
    <scope>NUCLEOTIDE SEQUENCE [LARGE SCALE GENOMIC DNA]</scope>
    <source>
        <strain evidence="2">maculatus3</strain>
    </source>
</reference>
<proteinExistence type="predicted"/>
<keyword evidence="2" id="KW-1185">Reference proteome</keyword>
<reference evidence="1" key="2">
    <citation type="submission" date="2020-05" db="UniProtKB">
        <authorList>
            <consortium name="EnsemblMetazoa"/>
        </authorList>
    </citation>
    <scope>IDENTIFICATION</scope>
    <source>
        <strain evidence="1">maculatus3</strain>
    </source>
</reference>
<name>A0A182T5K9_9DIPT</name>
<evidence type="ECO:0000313" key="1">
    <source>
        <dbReference type="EnsemblMetazoa" id="AMAM020079-PA"/>
    </source>
</evidence>
<protein>
    <submittedName>
        <fullName evidence="1">Uncharacterized protein</fullName>
    </submittedName>
</protein>
<organism evidence="1 2">
    <name type="scientific">Anopheles maculatus</name>
    <dbReference type="NCBI Taxonomy" id="74869"/>
    <lineage>
        <taxon>Eukaryota</taxon>
        <taxon>Metazoa</taxon>
        <taxon>Ecdysozoa</taxon>
        <taxon>Arthropoda</taxon>
        <taxon>Hexapoda</taxon>
        <taxon>Insecta</taxon>
        <taxon>Pterygota</taxon>
        <taxon>Neoptera</taxon>
        <taxon>Endopterygota</taxon>
        <taxon>Diptera</taxon>
        <taxon>Nematocera</taxon>
        <taxon>Culicoidea</taxon>
        <taxon>Culicidae</taxon>
        <taxon>Anophelinae</taxon>
        <taxon>Anopheles</taxon>
        <taxon>Anopheles maculatus group</taxon>
    </lineage>
</organism>
<accession>A0A182T5K9</accession>
<dbReference type="EnsemblMetazoa" id="AMAM020079-RA">
    <property type="protein sequence ID" value="AMAM020079-PA"/>
    <property type="gene ID" value="AMAM020079"/>
</dbReference>
<dbReference type="VEuPathDB" id="VectorBase:AMAM020079"/>
<dbReference type="AlphaFoldDB" id="A0A182T5K9"/>
<evidence type="ECO:0000313" key="2">
    <source>
        <dbReference type="Proteomes" id="UP000075901"/>
    </source>
</evidence>